<dbReference type="RefSeq" id="WP_132407340.1">
    <property type="nucleotide sequence ID" value="NZ_SMKA01000060.1"/>
</dbReference>
<dbReference type="EMBL" id="SMKA01000060">
    <property type="protein sequence ID" value="TDC29396.1"/>
    <property type="molecule type" value="Genomic_DNA"/>
</dbReference>
<dbReference type="InterPro" id="IPR010753">
    <property type="entry name" value="DUF1330"/>
</dbReference>
<protein>
    <submittedName>
        <fullName evidence="2">DUF1330 domain-containing protein</fullName>
    </submittedName>
</protein>
<accession>A0A4R4Q2Z0</accession>
<organism evidence="2 3">
    <name type="scientific">Kribbella albertanoniae</name>
    <dbReference type="NCBI Taxonomy" id="1266829"/>
    <lineage>
        <taxon>Bacteria</taxon>
        <taxon>Bacillati</taxon>
        <taxon>Actinomycetota</taxon>
        <taxon>Actinomycetes</taxon>
        <taxon>Propionibacteriales</taxon>
        <taxon>Kribbellaceae</taxon>
        <taxon>Kribbella</taxon>
    </lineage>
</organism>
<dbReference type="AlphaFoldDB" id="A0A4R4Q2Z0"/>
<dbReference type="Proteomes" id="UP000295075">
    <property type="component" value="Unassembled WGS sequence"/>
</dbReference>
<dbReference type="Pfam" id="PF07045">
    <property type="entry name" value="DUF1330"/>
    <property type="match status" value="1"/>
</dbReference>
<dbReference type="OrthoDB" id="9806380at2"/>
<reference evidence="2 3" key="1">
    <citation type="submission" date="2019-03" db="EMBL/GenBank/DDBJ databases">
        <title>Draft genome sequences of novel Actinobacteria.</title>
        <authorList>
            <person name="Sahin N."/>
            <person name="Ay H."/>
            <person name="Saygin H."/>
        </authorList>
    </citation>
    <scope>NUCLEOTIDE SEQUENCE [LARGE SCALE GENOMIC DNA]</scope>
    <source>
        <strain evidence="2 3">JCM 30547</strain>
    </source>
</reference>
<feature type="domain" description="DUF1330" evidence="1">
    <location>
        <begin position="3"/>
        <end position="95"/>
    </location>
</feature>
<comment type="caution">
    <text evidence="2">The sequence shown here is derived from an EMBL/GenBank/DDBJ whole genome shotgun (WGS) entry which is preliminary data.</text>
</comment>
<gene>
    <name evidence="2" type="ORF">E1261_15895</name>
</gene>
<keyword evidence="3" id="KW-1185">Reference proteome</keyword>
<dbReference type="PANTHER" id="PTHR41521:SF4">
    <property type="entry name" value="BLR0684 PROTEIN"/>
    <property type="match status" value="1"/>
</dbReference>
<sequence>MTHYAIANLQNVNLGPDIAEYLARIDATLAPYDGHFIIHGNQPEYVEGEWAGALIVIEFPDEASARGWYESPAYQEILPLRTNNSDGVTMLLEGVDRSHRATDVLARS</sequence>
<evidence type="ECO:0000313" key="3">
    <source>
        <dbReference type="Proteomes" id="UP000295075"/>
    </source>
</evidence>
<dbReference type="PANTHER" id="PTHR41521">
    <property type="match status" value="1"/>
</dbReference>
<proteinExistence type="predicted"/>
<evidence type="ECO:0000259" key="1">
    <source>
        <dbReference type="Pfam" id="PF07045"/>
    </source>
</evidence>
<evidence type="ECO:0000313" key="2">
    <source>
        <dbReference type="EMBL" id="TDC29396.1"/>
    </source>
</evidence>
<dbReference type="InterPro" id="IPR011008">
    <property type="entry name" value="Dimeric_a/b-barrel"/>
</dbReference>
<dbReference type="Gene3D" id="3.30.70.100">
    <property type="match status" value="1"/>
</dbReference>
<dbReference type="SUPFAM" id="SSF54909">
    <property type="entry name" value="Dimeric alpha+beta barrel"/>
    <property type="match status" value="1"/>
</dbReference>
<name>A0A4R4Q2Z0_9ACTN</name>